<feature type="active site" description="Proton acceptor" evidence="16">
    <location>
        <position position="1211"/>
    </location>
</feature>
<comment type="cofactor">
    <cofactor evidence="18">
        <name>Mo-molybdopterin</name>
        <dbReference type="ChEBI" id="CHEBI:71302"/>
    </cofactor>
    <text evidence="18">Binds 1 Mo-molybdopterin (Mo-MPT) cofactor per subunit.</text>
</comment>
<evidence type="ECO:0000256" key="6">
    <source>
        <dbReference type="ARBA" id="ARBA00022630"/>
    </source>
</evidence>
<comment type="cofactor">
    <cofactor evidence="1 17">
        <name>FAD</name>
        <dbReference type="ChEBI" id="CHEBI:57692"/>
    </cofactor>
</comment>
<dbReference type="GO" id="GO:0005506">
    <property type="term" value="F:iron ion binding"/>
    <property type="evidence" value="ECO:0007669"/>
    <property type="project" value="InterPro"/>
</dbReference>
<evidence type="ECO:0000256" key="1">
    <source>
        <dbReference type="ARBA" id="ARBA00001974"/>
    </source>
</evidence>
<dbReference type="PROSITE" id="PS51387">
    <property type="entry name" value="FAD_PCMH"/>
    <property type="match status" value="1"/>
</dbReference>
<evidence type="ECO:0000256" key="13">
    <source>
        <dbReference type="ARBA" id="ARBA00023027"/>
    </source>
</evidence>
<dbReference type="GO" id="GO:0016491">
    <property type="term" value="F:oxidoreductase activity"/>
    <property type="evidence" value="ECO:0007669"/>
    <property type="project" value="UniProtKB-KW"/>
</dbReference>
<evidence type="ECO:0000256" key="18">
    <source>
        <dbReference type="PIRSR" id="PIRSR000127-3"/>
    </source>
</evidence>
<evidence type="ECO:0000313" key="21">
    <source>
        <dbReference type="EMBL" id="CAK1590676.1"/>
    </source>
</evidence>
<feature type="binding site" evidence="18">
    <location>
        <position position="110"/>
    </location>
    <ligand>
        <name>[2Fe-2S] cluster</name>
        <dbReference type="ChEBI" id="CHEBI:190135"/>
        <label>2</label>
    </ligand>
</feature>
<evidence type="ECO:0000256" key="8">
    <source>
        <dbReference type="ARBA" id="ARBA00022723"/>
    </source>
</evidence>
<dbReference type="Pfam" id="PF20256">
    <property type="entry name" value="MoCoBD_2"/>
    <property type="match status" value="1"/>
</dbReference>
<keyword evidence="22" id="KW-1185">Reference proteome</keyword>
<evidence type="ECO:0000256" key="5">
    <source>
        <dbReference type="ARBA" id="ARBA00022505"/>
    </source>
</evidence>
<dbReference type="CDD" id="cd00207">
    <property type="entry name" value="fer2"/>
    <property type="match status" value="1"/>
</dbReference>
<dbReference type="InterPro" id="IPR001041">
    <property type="entry name" value="2Fe-2S_ferredoxin-type"/>
</dbReference>
<comment type="subunit">
    <text evidence="4">Homodimer.</text>
</comment>
<dbReference type="Pfam" id="PF00111">
    <property type="entry name" value="Fer2"/>
    <property type="match status" value="1"/>
</dbReference>
<dbReference type="Pfam" id="PF01315">
    <property type="entry name" value="Ald_Xan_dh_C"/>
    <property type="match status" value="1"/>
</dbReference>
<feature type="binding site" evidence="18">
    <location>
        <position position="146"/>
    </location>
    <ligand>
        <name>[2Fe-2S] cluster</name>
        <dbReference type="ChEBI" id="CHEBI:190135"/>
        <label>2</label>
    </ligand>
</feature>
<dbReference type="FunFam" id="3.10.20.30:FF:000012">
    <property type="entry name" value="Xanthine dehydrogenase/oxidase"/>
    <property type="match status" value="1"/>
</dbReference>
<dbReference type="InterPro" id="IPR036856">
    <property type="entry name" value="Ald_Oxase/Xan_DH_a/b_sf"/>
</dbReference>
<feature type="domain" description="FAD-binding PCMH-type" evidence="20">
    <location>
        <begin position="215"/>
        <end position="395"/>
    </location>
</feature>
<evidence type="ECO:0008006" key="23">
    <source>
        <dbReference type="Google" id="ProtNLM"/>
    </source>
</evidence>
<dbReference type="Gene3D" id="3.30.365.10">
    <property type="entry name" value="Aldehyde oxidase/xanthine dehydrogenase, molybdopterin binding domain"/>
    <property type="match status" value="4"/>
</dbReference>
<evidence type="ECO:0000256" key="9">
    <source>
        <dbReference type="ARBA" id="ARBA00022827"/>
    </source>
</evidence>
<feature type="binding site" evidence="18">
    <location>
        <position position="47"/>
    </location>
    <ligand>
        <name>[2Fe-2S] cluster</name>
        <dbReference type="ChEBI" id="CHEBI:190135"/>
        <label>1</label>
    </ligand>
</feature>
<dbReference type="InterPro" id="IPR016208">
    <property type="entry name" value="Ald_Oxase/xanthine_DH-like"/>
</dbReference>
<dbReference type="PROSITE" id="PS51085">
    <property type="entry name" value="2FE2S_FER_2"/>
    <property type="match status" value="1"/>
</dbReference>
<sequence length="1268" mass="142539">MDRIEFTVNGEKYSVGSEVDSDVTINDYIRNFLNLRGTKYMCKQGTCGTCIVSVAAEDIYGHRKTFSVNSCLVSITSCEGWNITTIEGIGGQQGYHPVQKTLAEYNGTQCGYCSPGWVMSMYSLLESHKYGLTPTQIEDSFGSNTCRCTGYRPILDAFKSFATNNADTYLPDIEDLKICKKEAKCKKLGEVQLNCDKSWCIVRKENFAEKIKKILLKDNRVWYRVNEVQDIFKVFEMEGTASYMLVNGNTGRGAVPIFAFPKVLIDIKPVQELKNYYIDQNLVIGAGMALNDLIDLFEQVSKKHDEFSYLQKLSEHLNLVAHIPVRNIASIAGNLMLKHREQTFSSDVFLLLETVCAILTIASVNGSEQMTPEAFLGVDMTGKLITQVKFPPLSKSYRFISFKVMPRAQNAHAQVNAAFLYELNLNDQETVTSARIVIGGLSSKFVHAVKTEKFLRGRKLFTNETLQLALHVLEDELVVQEIRGFLSSEYRKKCALGLFYKGLLNLIPEKKLKPRYRSGARDFRKSRPLSKGSQEFDTNPIIWPLNEPIPRLEALIQCSGEATYANDIPTIPREVFCAFVPSEITVGEIEDIDPSLAIKLPGVLAFLSAKDIPGSNNFIPTNIEGGLAKEEIICERNVKYYNQPIGIIVAETEKLANRAALLVKAKYKNIKKQPVLTISDAITREPERVSVFIIIPARNKGLDVKKVIKGRSNIFWQYHYHMETQTCVTKPNEDGIEVLAATQWPDQVHVGISQALKIAQNRINLSITRLGGAFGAKIFRNGMIACACALVTHLTNRPCRFVMSMQANMRIVGKRSPSLWDYEVGVNNVGEVQYLEYHLYEDNGYIVSDPLLVFAISAVKNCYDNKRWQYKLFNVTTDTASNTYARSPGALEAIAMTEHIMERISYVLDRDPLQVRLSNLNPLYTDIAEIVSTLIEDSEYKKRREEVQTFNKLNRWKKRGLRLALMSWPASTVMDFHILMTVYHGDGSVEVRHGGIEIGQGINTKVAQTVAYVLQIPLNKVKIKPTTVSTNPNTIITGGSRTTHAVCFGAIKCCQIILDRLSIVREILNEPTWELLIETAYMRGINLQASYRVTPNDEEPYRSAGAVVTEVELDILTGEHEILRVDIMQDVGLSINPKLDIGQIEGAFIMGTGYWTCEHLIYDNNTGELLTDRAWNYHVPLAKDIPIDFRIKLRKNSFSPIGTLGAKSVTEPPTCLAVSVAFALREAIVASREDSGYSRTEWFEVDGPFTLETNVIKAETNLKEFLFE</sequence>
<dbReference type="Pfam" id="PF01799">
    <property type="entry name" value="Fer2_2"/>
    <property type="match status" value="1"/>
</dbReference>
<keyword evidence="13" id="KW-0520">NAD</keyword>
<keyword evidence="5 18" id="KW-0500">Molybdenum</keyword>
<dbReference type="InterPro" id="IPR046867">
    <property type="entry name" value="AldOxase/xan_DH_MoCoBD2"/>
</dbReference>
<keyword evidence="12 18" id="KW-0411">Iron-sulfur</keyword>
<comment type="subcellular location">
    <subcellularLocation>
        <location evidence="2">Peroxisome</location>
    </subcellularLocation>
</comment>
<protein>
    <recommendedName>
        <fullName evidence="23">Aldehyde oxidase</fullName>
    </recommendedName>
</protein>
<dbReference type="InterPro" id="IPR016166">
    <property type="entry name" value="FAD-bd_PCMH"/>
</dbReference>
<feature type="domain" description="2Fe-2S ferredoxin-type" evidence="19">
    <location>
        <begin position="2"/>
        <end position="89"/>
    </location>
</feature>
<dbReference type="InterPro" id="IPR006058">
    <property type="entry name" value="2Fe2S_fd_BS"/>
</dbReference>
<dbReference type="PROSITE" id="PS00197">
    <property type="entry name" value="2FE2S_FER_1"/>
    <property type="match status" value="1"/>
</dbReference>
<feature type="binding site" evidence="18">
    <location>
        <position position="71"/>
    </location>
    <ligand>
        <name>[2Fe-2S] cluster</name>
        <dbReference type="ChEBI" id="CHEBI:190135"/>
        <label>1</label>
    </ligand>
</feature>
<dbReference type="Gene3D" id="3.10.20.30">
    <property type="match status" value="1"/>
</dbReference>
<dbReference type="InterPro" id="IPR005107">
    <property type="entry name" value="CO_DH_flav_C"/>
</dbReference>
<keyword evidence="14" id="KW-0576">Peroxisome</keyword>
<feature type="binding site" evidence="18">
    <location>
        <position position="113"/>
    </location>
    <ligand>
        <name>[2Fe-2S] cluster</name>
        <dbReference type="ChEBI" id="CHEBI:190135"/>
        <label>2</label>
    </ligand>
</feature>
<dbReference type="GO" id="GO:0005777">
    <property type="term" value="C:peroxisome"/>
    <property type="evidence" value="ECO:0007669"/>
    <property type="project" value="UniProtKB-SubCell"/>
</dbReference>
<dbReference type="SUPFAM" id="SSF54292">
    <property type="entry name" value="2Fe-2S ferredoxin-like"/>
    <property type="match status" value="1"/>
</dbReference>
<feature type="binding site" evidence="18">
    <location>
        <position position="886"/>
    </location>
    <ligand>
        <name>Mo-molybdopterin</name>
        <dbReference type="ChEBI" id="CHEBI:71302"/>
    </ligand>
    <ligandPart>
        <name>Mo</name>
        <dbReference type="ChEBI" id="CHEBI:28685"/>
    </ligandPart>
</feature>
<dbReference type="Proteomes" id="UP001314205">
    <property type="component" value="Unassembled WGS sequence"/>
</dbReference>
<comment type="similarity">
    <text evidence="3">Belongs to the xanthine dehydrogenase family.</text>
</comment>
<keyword evidence="10" id="KW-0560">Oxidoreductase</keyword>
<feature type="binding site" evidence="17">
    <location>
        <position position="403"/>
    </location>
    <ligand>
        <name>FAD</name>
        <dbReference type="ChEBI" id="CHEBI:57692"/>
    </ligand>
</feature>
<dbReference type="Gene3D" id="3.30.465.10">
    <property type="match status" value="1"/>
</dbReference>
<dbReference type="AlphaFoldDB" id="A0AAV1L5W9"/>
<feature type="binding site" evidence="18">
    <location>
        <position position="774"/>
    </location>
    <ligand>
        <name>Mo-molybdopterin</name>
        <dbReference type="ChEBI" id="CHEBI:71302"/>
    </ligand>
    <ligandPart>
        <name>Mo</name>
        <dbReference type="ChEBI" id="CHEBI:28685"/>
    </ligandPart>
</feature>
<evidence type="ECO:0000256" key="3">
    <source>
        <dbReference type="ARBA" id="ARBA00006849"/>
    </source>
</evidence>
<dbReference type="PANTHER" id="PTHR11908">
    <property type="entry name" value="XANTHINE DEHYDROGENASE"/>
    <property type="match status" value="1"/>
</dbReference>
<keyword evidence="7 18" id="KW-0001">2Fe-2S</keyword>
<feature type="binding site" evidence="17">
    <location>
        <begin position="330"/>
        <end position="334"/>
    </location>
    <ligand>
        <name>FAD</name>
        <dbReference type="ChEBI" id="CHEBI:57692"/>
    </ligand>
</feature>
<dbReference type="InterPro" id="IPR037165">
    <property type="entry name" value="AldOxase/xan_DH_Mopterin-bd_sf"/>
</dbReference>
<dbReference type="FunFam" id="3.30.365.10:FF:000001">
    <property type="entry name" value="Xanthine dehydrogenase oxidase"/>
    <property type="match status" value="1"/>
</dbReference>
<dbReference type="InterPro" id="IPR002346">
    <property type="entry name" value="Mopterin_DH_FAD-bd"/>
</dbReference>
<comment type="caution">
    <text evidence="21">The sequence shown here is derived from an EMBL/GenBank/DDBJ whole genome shotgun (WGS) entry which is preliminary data.</text>
</comment>
<comment type="cofactor">
    <cofactor evidence="15">
        <name>[2Fe-2S] cluster</name>
        <dbReference type="ChEBI" id="CHEBI:190135"/>
    </cofactor>
</comment>
<dbReference type="InterPro" id="IPR000674">
    <property type="entry name" value="Ald_Oxase/Xan_DH_a/b"/>
</dbReference>
<proteinExistence type="inferred from homology"/>
<dbReference type="GO" id="GO:0051537">
    <property type="term" value="F:2 iron, 2 sulfur cluster binding"/>
    <property type="evidence" value="ECO:0007669"/>
    <property type="project" value="UniProtKB-KW"/>
</dbReference>
<dbReference type="Gene3D" id="1.10.150.120">
    <property type="entry name" value="[2Fe-2S]-binding domain"/>
    <property type="match status" value="1"/>
</dbReference>
<dbReference type="SUPFAM" id="SSF54665">
    <property type="entry name" value="CO dehydrogenase molybdoprotein N-domain-like"/>
    <property type="match status" value="1"/>
</dbReference>
<feature type="binding site" evidence="18">
    <location>
        <position position="1039"/>
    </location>
    <ligand>
        <name>Mo-molybdopterin</name>
        <dbReference type="ChEBI" id="CHEBI:71302"/>
    </ligand>
    <ligandPart>
        <name>Mo</name>
        <dbReference type="ChEBI" id="CHEBI:28685"/>
    </ligandPart>
</feature>
<dbReference type="Gene3D" id="3.90.1170.50">
    <property type="entry name" value="Aldehyde oxidase/xanthine dehydrogenase, a/b hammerhead"/>
    <property type="match status" value="1"/>
</dbReference>
<dbReference type="InterPro" id="IPR016169">
    <property type="entry name" value="FAD-bd_PCMH_sub2"/>
</dbReference>
<dbReference type="SUPFAM" id="SSF55447">
    <property type="entry name" value="CO dehydrogenase flavoprotein C-terminal domain-like"/>
    <property type="match status" value="1"/>
</dbReference>
<evidence type="ECO:0000256" key="2">
    <source>
        <dbReference type="ARBA" id="ARBA00004275"/>
    </source>
</evidence>
<evidence type="ECO:0000256" key="11">
    <source>
        <dbReference type="ARBA" id="ARBA00023004"/>
    </source>
</evidence>
<dbReference type="InterPro" id="IPR036318">
    <property type="entry name" value="FAD-bd_PCMH-like_sf"/>
</dbReference>
<evidence type="ECO:0000256" key="7">
    <source>
        <dbReference type="ARBA" id="ARBA00022714"/>
    </source>
</evidence>
<dbReference type="FunFam" id="3.30.390.50:FF:000003">
    <property type="entry name" value="Aldehyde oxidase1"/>
    <property type="match status" value="1"/>
</dbReference>
<evidence type="ECO:0000256" key="14">
    <source>
        <dbReference type="ARBA" id="ARBA00023140"/>
    </source>
</evidence>
<evidence type="ECO:0000256" key="4">
    <source>
        <dbReference type="ARBA" id="ARBA00011738"/>
    </source>
</evidence>
<evidence type="ECO:0000256" key="15">
    <source>
        <dbReference type="ARBA" id="ARBA00034078"/>
    </source>
</evidence>
<dbReference type="Pfam" id="PF03450">
    <property type="entry name" value="CO_deh_flav_C"/>
    <property type="match status" value="1"/>
</dbReference>
<keyword evidence="8 18" id="KW-0479">Metal-binding</keyword>
<dbReference type="SMART" id="SM01092">
    <property type="entry name" value="CO_deh_flav_C"/>
    <property type="match status" value="1"/>
</dbReference>
<keyword evidence="11 18" id="KW-0408">Iron</keyword>
<comment type="cofactor">
    <cofactor evidence="18">
        <name>[2Fe-2S] cluster</name>
        <dbReference type="ChEBI" id="CHEBI:190135"/>
    </cofactor>
    <text evidence="18">Binds 2 [2Fe-2S] clusters.</text>
</comment>
<dbReference type="InterPro" id="IPR012675">
    <property type="entry name" value="Beta-grasp_dom_sf"/>
</dbReference>
<accession>A0AAV1L5W9</accession>
<dbReference type="InterPro" id="IPR036010">
    <property type="entry name" value="2Fe-2S_ferredoxin-like_sf"/>
</dbReference>
<evidence type="ECO:0000256" key="16">
    <source>
        <dbReference type="PIRSR" id="PIRSR000127-1"/>
    </source>
</evidence>
<dbReference type="PANTHER" id="PTHR11908:SF132">
    <property type="entry name" value="ALDEHYDE OXIDASE 1-RELATED"/>
    <property type="match status" value="1"/>
</dbReference>
<evidence type="ECO:0000256" key="10">
    <source>
        <dbReference type="ARBA" id="ARBA00023002"/>
    </source>
</evidence>
<dbReference type="Gene3D" id="3.30.390.50">
    <property type="entry name" value="CO dehydrogenase flavoprotein, C-terminal domain"/>
    <property type="match status" value="1"/>
</dbReference>
<dbReference type="InterPro" id="IPR002888">
    <property type="entry name" value="2Fe-2S-bd"/>
</dbReference>
<keyword evidence="9 17" id="KW-0274">FAD</keyword>
<feature type="binding site" evidence="18">
    <location>
        <position position="42"/>
    </location>
    <ligand>
        <name>[2Fe-2S] cluster</name>
        <dbReference type="ChEBI" id="CHEBI:190135"/>
        <label>1</label>
    </ligand>
</feature>
<keyword evidence="6" id="KW-0285">Flavoprotein</keyword>
<gene>
    <name evidence="21" type="ORF">PARMNEM_LOCUS11010</name>
</gene>
<feature type="binding site" evidence="18">
    <location>
        <position position="743"/>
    </location>
    <ligand>
        <name>Mo-molybdopterin</name>
        <dbReference type="ChEBI" id="CHEBI:71302"/>
    </ligand>
    <ligandPart>
        <name>Mo</name>
        <dbReference type="ChEBI" id="CHEBI:28685"/>
    </ligandPart>
</feature>
<evidence type="ECO:0000256" key="12">
    <source>
        <dbReference type="ARBA" id="ARBA00023014"/>
    </source>
</evidence>
<feature type="binding site" evidence="18">
    <location>
        <position position="148"/>
    </location>
    <ligand>
        <name>[2Fe-2S] cluster</name>
        <dbReference type="ChEBI" id="CHEBI:190135"/>
        <label>2</label>
    </ligand>
</feature>
<dbReference type="InterPro" id="IPR036884">
    <property type="entry name" value="2Fe-2S-bd_dom_sf"/>
</dbReference>
<reference evidence="21 22" key="1">
    <citation type="submission" date="2023-11" db="EMBL/GenBank/DDBJ databases">
        <authorList>
            <person name="Hedman E."/>
            <person name="Englund M."/>
            <person name="Stromberg M."/>
            <person name="Nyberg Akerstrom W."/>
            <person name="Nylinder S."/>
            <person name="Jareborg N."/>
            <person name="Kallberg Y."/>
            <person name="Kronander E."/>
        </authorList>
    </citation>
    <scope>NUCLEOTIDE SEQUENCE [LARGE SCALE GENOMIC DNA]</scope>
</reference>
<dbReference type="GO" id="GO:0071949">
    <property type="term" value="F:FAD binding"/>
    <property type="evidence" value="ECO:0007669"/>
    <property type="project" value="InterPro"/>
</dbReference>
<evidence type="ECO:0000259" key="19">
    <source>
        <dbReference type="PROSITE" id="PS51085"/>
    </source>
</evidence>
<dbReference type="PIRSF" id="PIRSF000127">
    <property type="entry name" value="Xanthine_DH"/>
    <property type="match status" value="1"/>
</dbReference>
<dbReference type="Pfam" id="PF00941">
    <property type="entry name" value="FAD_binding_5"/>
    <property type="match status" value="1"/>
</dbReference>
<organism evidence="21 22">
    <name type="scientific">Parnassius mnemosyne</name>
    <name type="common">clouded apollo</name>
    <dbReference type="NCBI Taxonomy" id="213953"/>
    <lineage>
        <taxon>Eukaryota</taxon>
        <taxon>Metazoa</taxon>
        <taxon>Ecdysozoa</taxon>
        <taxon>Arthropoda</taxon>
        <taxon>Hexapoda</taxon>
        <taxon>Insecta</taxon>
        <taxon>Pterygota</taxon>
        <taxon>Neoptera</taxon>
        <taxon>Endopterygota</taxon>
        <taxon>Lepidoptera</taxon>
        <taxon>Glossata</taxon>
        <taxon>Ditrysia</taxon>
        <taxon>Papilionoidea</taxon>
        <taxon>Papilionidae</taxon>
        <taxon>Parnassiinae</taxon>
        <taxon>Parnassini</taxon>
        <taxon>Parnassius</taxon>
        <taxon>Driopa</taxon>
    </lineage>
</organism>
<evidence type="ECO:0000313" key="22">
    <source>
        <dbReference type="Proteomes" id="UP001314205"/>
    </source>
</evidence>
<name>A0AAV1L5W9_9NEOP</name>
<dbReference type="SMART" id="SM01008">
    <property type="entry name" value="Ald_Xan_dh_C"/>
    <property type="match status" value="1"/>
</dbReference>
<dbReference type="SUPFAM" id="SSF56003">
    <property type="entry name" value="Molybdenum cofactor-binding domain"/>
    <property type="match status" value="1"/>
</dbReference>
<dbReference type="EMBL" id="CAVLGL010000086">
    <property type="protein sequence ID" value="CAK1590676.1"/>
    <property type="molecule type" value="Genomic_DNA"/>
</dbReference>
<dbReference type="InterPro" id="IPR036683">
    <property type="entry name" value="CO_DH_flav_C_dom_sf"/>
</dbReference>
<dbReference type="Pfam" id="PF02738">
    <property type="entry name" value="MoCoBD_1"/>
    <property type="match status" value="1"/>
</dbReference>
<feature type="binding site" evidence="18">
    <location>
        <position position="50"/>
    </location>
    <ligand>
        <name>[2Fe-2S] cluster</name>
        <dbReference type="ChEBI" id="CHEBI:190135"/>
        <label>1</label>
    </ligand>
</feature>
<dbReference type="SUPFAM" id="SSF47741">
    <property type="entry name" value="CO dehydrogenase ISP C-domain like"/>
    <property type="match status" value="1"/>
</dbReference>
<dbReference type="InterPro" id="IPR008274">
    <property type="entry name" value="AldOxase/xan_DH_MoCoBD1"/>
</dbReference>
<evidence type="ECO:0000259" key="20">
    <source>
        <dbReference type="PROSITE" id="PS51387"/>
    </source>
</evidence>
<dbReference type="SUPFAM" id="SSF56176">
    <property type="entry name" value="FAD-binding/transporter-associated domain-like"/>
    <property type="match status" value="1"/>
</dbReference>
<evidence type="ECO:0000256" key="17">
    <source>
        <dbReference type="PIRSR" id="PIRSR000127-2"/>
    </source>
</evidence>